<dbReference type="Proteomes" id="UP000076563">
    <property type="component" value="Unassembled WGS sequence"/>
</dbReference>
<proteinExistence type="predicted"/>
<dbReference type="EMBL" id="LQRA01000110">
    <property type="protein sequence ID" value="KZE71721.1"/>
    <property type="molecule type" value="Genomic_DNA"/>
</dbReference>
<name>A0A165PMF6_9BACL</name>
<accession>A0A165PMF6</accession>
<comment type="caution">
    <text evidence="2">The sequence shown here is derived from an EMBL/GenBank/DDBJ whole genome shotgun (WGS) entry which is preliminary data.</text>
</comment>
<protein>
    <recommendedName>
        <fullName evidence="1">Pre ATP-grasp domain-containing protein</fullName>
    </recommendedName>
</protein>
<keyword evidence="3" id="KW-1185">Reference proteome</keyword>
<gene>
    <name evidence="2" type="ORF">AV654_05815</name>
</gene>
<sequence>MAELPSFLHLVTTNRHEGTIVWLCDMGLNLNSANRLEDTVLLFCRKQDVLILREEPNEMYLLELVRLGFELPHIIVLKEASVRTSISFEILNNKRVLKSLVDLACQRRNVYLLSYTVTESEEKLAFTCGMTLIGTPSCLANNVKSSSFIKTVSEKLGFPTDNESVEHSTERTADAYYHIFINPNGRIEVLTIKCKVINDNIYYRCMDNGQVIGAYLYNLGCRGVVGIRSMITKADVVIPIINMESNFTLYSYISFIEYILSKMKICSRLFFVLTGNVKHYSELNRRLEKNRTFFHSHSARGEFVYKVRPSHPVSKDRTGCFGEEVFVLIMISNWVEFETLKNLLILLKEELS</sequence>
<dbReference type="OrthoDB" id="20966at2"/>
<dbReference type="RefSeq" id="WP_063188218.1">
    <property type="nucleotide sequence ID" value="NZ_LQRA01000110.1"/>
</dbReference>
<evidence type="ECO:0000313" key="2">
    <source>
        <dbReference type="EMBL" id="KZE71721.1"/>
    </source>
</evidence>
<evidence type="ECO:0000313" key="3">
    <source>
        <dbReference type="Proteomes" id="UP000076563"/>
    </source>
</evidence>
<feature type="domain" description="Pre ATP-grasp" evidence="1">
    <location>
        <begin position="40"/>
        <end position="130"/>
    </location>
</feature>
<dbReference type="AlphaFoldDB" id="A0A165PMF6"/>
<dbReference type="Pfam" id="PF18604">
    <property type="entry name" value="PreAtp-grasp"/>
    <property type="match status" value="1"/>
</dbReference>
<organism evidence="2 3">
    <name type="scientific">Paenibacillus elgii</name>
    <dbReference type="NCBI Taxonomy" id="189691"/>
    <lineage>
        <taxon>Bacteria</taxon>
        <taxon>Bacillati</taxon>
        <taxon>Bacillota</taxon>
        <taxon>Bacilli</taxon>
        <taxon>Bacillales</taxon>
        <taxon>Paenibacillaceae</taxon>
        <taxon>Paenibacillus</taxon>
    </lineage>
</organism>
<dbReference type="InterPro" id="IPR040754">
    <property type="entry name" value="PreAtp-grasp"/>
</dbReference>
<reference evidence="3" key="1">
    <citation type="submission" date="2016-01" db="EMBL/GenBank/DDBJ databases">
        <title>Draft genome of Chromobacterium sp. F49.</title>
        <authorList>
            <person name="Hong K.W."/>
        </authorList>
    </citation>
    <scope>NUCLEOTIDE SEQUENCE [LARGE SCALE GENOMIC DNA]</scope>
    <source>
        <strain evidence="3">M63</strain>
    </source>
</reference>
<evidence type="ECO:0000259" key="1">
    <source>
        <dbReference type="Pfam" id="PF18604"/>
    </source>
</evidence>